<sequence length="287" mass="30219">MALYHGSWNATFLGLASFDLLGDPLWLAARTVILSSFLLLAGVSLVLASRGGLDPLRFLRRLAMLAAAAVAVSLSSYLLFPDSPIFFGVLHHLAVASILGLVFVRLPGLVTLAAALAVGLVGDTLSFPAFDQPWLIWVGMATVPPNSNDYVPLFPWFSGVLAGIALARLWPGIGRGEAPAGGIGRALAWGGRHSLSVYLVHQPVLFGLFWLAAQAVGTEPATVREFHASCIAACTQSGGGLDQCQANCRCVQRELTRAGQWEAFLADRLDGPGRQSIGEAVRSCGGG</sequence>
<feature type="domain" description="Heparan-alpha-glucosaminide N-acetyltransferase catalytic" evidence="2">
    <location>
        <begin position="1"/>
        <end position="203"/>
    </location>
</feature>
<keyword evidence="1" id="KW-1133">Transmembrane helix</keyword>
<feature type="transmembrane region" description="Helical" evidence="1">
    <location>
        <begin position="85"/>
        <end position="104"/>
    </location>
</feature>
<dbReference type="AlphaFoldDB" id="A0A2S2CXT0"/>
<protein>
    <recommendedName>
        <fullName evidence="2">Heparan-alpha-glucosaminide N-acetyltransferase catalytic domain-containing protein</fullName>
    </recommendedName>
</protein>
<feature type="transmembrane region" description="Helical" evidence="1">
    <location>
        <begin position="59"/>
        <end position="79"/>
    </location>
</feature>
<feature type="transmembrane region" description="Helical" evidence="1">
    <location>
        <begin position="25"/>
        <end position="47"/>
    </location>
</feature>
<keyword evidence="1" id="KW-0472">Membrane</keyword>
<dbReference type="EMBL" id="CP029356">
    <property type="protein sequence ID" value="AWK89279.1"/>
    <property type="molecule type" value="Genomic_DNA"/>
</dbReference>
<organism evidence="3 4">
    <name type="scientific">Azospirillum thermophilum</name>
    <dbReference type="NCBI Taxonomy" id="2202148"/>
    <lineage>
        <taxon>Bacteria</taxon>
        <taxon>Pseudomonadati</taxon>
        <taxon>Pseudomonadota</taxon>
        <taxon>Alphaproteobacteria</taxon>
        <taxon>Rhodospirillales</taxon>
        <taxon>Azospirillaceae</taxon>
        <taxon>Azospirillum</taxon>
    </lineage>
</organism>
<reference evidence="4" key="1">
    <citation type="submission" date="2018-05" db="EMBL/GenBank/DDBJ databases">
        <title>Azospirillum thermophila sp. nov., a novel isolated from hot spring.</title>
        <authorList>
            <person name="Zhao Z."/>
        </authorList>
    </citation>
    <scope>NUCLEOTIDE SEQUENCE [LARGE SCALE GENOMIC DNA]</scope>
    <source>
        <strain evidence="4">CFH 70021</strain>
        <plasmid evidence="4">unnamed1</plasmid>
    </source>
</reference>
<keyword evidence="3" id="KW-0614">Plasmid</keyword>
<keyword evidence="1" id="KW-0812">Transmembrane</keyword>
<keyword evidence="4" id="KW-1185">Reference proteome</keyword>
<feature type="transmembrane region" description="Helical" evidence="1">
    <location>
        <begin position="150"/>
        <end position="170"/>
    </location>
</feature>
<feature type="transmembrane region" description="Helical" evidence="1">
    <location>
        <begin position="109"/>
        <end position="130"/>
    </location>
</feature>
<dbReference type="OrthoDB" id="9807591at2"/>
<evidence type="ECO:0000313" key="3">
    <source>
        <dbReference type="EMBL" id="AWK89279.1"/>
    </source>
</evidence>
<evidence type="ECO:0000256" key="1">
    <source>
        <dbReference type="SAM" id="Phobius"/>
    </source>
</evidence>
<name>A0A2S2CXT0_9PROT</name>
<evidence type="ECO:0000313" key="4">
    <source>
        <dbReference type="Proteomes" id="UP000245629"/>
    </source>
</evidence>
<proteinExistence type="predicted"/>
<geneLocation type="plasmid" evidence="3 4">
    <name>unnamed1</name>
</geneLocation>
<dbReference type="InterPro" id="IPR012429">
    <property type="entry name" value="HGSNAT_cat"/>
</dbReference>
<dbReference type="Proteomes" id="UP000245629">
    <property type="component" value="Plasmid unnamed1"/>
</dbReference>
<dbReference type="Pfam" id="PF07786">
    <property type="entry name" value="HGSNAT_cat"/>
    <property type="match status" value="1"/>
</dbReference>
<gene>
    <name evidence="3" type="ORF">DEW08_23310</name>
</gene>
<accession>A0A2S2CXT0</accession>
<dbReference type="KEGG" id="azz:DEW08_23310"/>
<evidence type="ECO:0000259" key="2">
    <source>
        <dbReference type="Pfam" id="PF07786"/>
    </source>
</evidence>